<name>A0ABR1TYU1_9PEZI</name>
<evidence type="ECO:0000313" key="2">
    <source>
        <dbReference type="Proteomes" id="UP001444661"/>
    </source>
</evidence>
<proteinExistence type="predicted"/>
<comment type="caution">
    <text evidence="1">The sequence shown here is derived from an EMBL/GenBank/DDBJ whole genome shotgun (WGS) entry which is preliminary data.</text>
</comment>
<gene>
    <name evidence="1" type="ORF">PG993_002420</name>
</gene>
<dbReference type="EMBL" id="JAQQWK010000002">
    <property type="protein sequence ID" value="KAK8051035.1"/>
    <property type="molecule type" value="Genomic_DNA"/>
</dbReference>
<accession>A0ABR1TYU1</accession>
<keyword evidence="2" id="KW-1185">Reference proteome</keyword>
<reference evidence="1 2" key="1">
    <citation type="submission" date="2023-01" db="EMBL/GenBank/DDBJ databases">
        <title>Analysis of 21 Apiospora genomes using comparative genomics revels a genus with tremendous synthesis potential of carbohydrate active enzymes and secondary metabolites.</title>
        <authorList>
            <person name="Sorensen T."/>
        </authorList>
    </citation>
    <scope>NUCLEOTIDE SEQUENCE [LARGE SCALE GENOMIC DNA]</scope>
    <source>
        <strain evidence="1 2">CBS 33761</strain>
    </source>
</reference>
<evidence type="ECO:0000313" key="1">
    <source>
        <dbReference type="EMBL" id="KAK8051035.1"/>
    </source>
</evidence>
<dbReference type="Proteomes" id="UP001444661">
    <property type="component" value="Unassembled WGS sequence"/>
</dbReference>
<organism evidence="1 2">
    <name type="scientific">Apiospora rasikravindrae</name>
    <dbReference type="NCBI Taxonomy" id="990691"/>
    <lineage>
        <taxon>Eukaryota</taxon>
        <taxon>Fungi</taxon>
        <taxon>Dikarya</taxon>
        <taxon>Ascomycota</taxon>
        <taxon>Pezizomycotina</taxon>
        <taxon>Sordariomycetes</taxon>
        <taxon>Xylariomycetidae</taxon>
        <taxon>Amphisphaeriales</taxon>
        <taxon>Apiosporaceae</taxon>
        <taxon>Apiospora</taxon>
    </lineage>
</organism>
<protein>
    <submittedName>
        <fullName evidence="1">Uncharacterized protein</fullName>
    </submittedName>
</protein>
<sequence>MADPNAPACTFRSLLCAEEDCDNYALEPTRRAACRQRYADGTDDHTPFCRTNLVDVLEQRRKHPDAAAIVAAHYGPGFPKSALRAAPCSETGAELGYCAAHSNPGGRDAKVKFWEQCEHSSSLRLRGEKMEFLVEYAKYVKTVHEWCRVDLDALVKMPSGKTGLPGK</sequence>